<accession>A0A239MW39</accession>
<keyword evidence="4" id="KW-0274">FAD</keyword>
<dbReference type="STRING" id="398843.A3K89_00470"/>
<gene>
    <name evidence="8" type="ORF">SAMN05421642_12368</name>
</gene>
<dbReference type="Proteomes" id="UP000198327">
    <property type="component" value="Unassembled WGS sequence"/>
</dbReference>
<dbReference type="InterPro" id="IPR009075">
    <property type="entry name" value="AcylCo_DH/oxidase_C"/>
</dbReference>
<dbReference type="OrthoDB" id="8677713at2"/>
<comment type="cofactor">
    <cofactor evidence="1">
        <name>FAD</name>
        <dbReference type="ChEBI" id="CHEBI:57692"/>
    </cofactor>
</comment>
<dbReference type="InterPro" id="IPR037069">
    <property type="entry name" value="AcylCoA_DH/ox_N_sf"/>
</dbReference>
<keyword evidence="3" id="KW-0285">Flavoprotein</keyword>
<dbReference type="SUPFAM" id="SSF47203">
    <property type="entry name" value="Acyl-CoA dehydrogenase C-terminal domain-like"/>
    <property type="match status" value="1"/>
</dbReference>
<dbReference type="Pfam" id="PF00441">
    <property type="entry name" value="Acyl-CoA_dh_1"/>
    <property type="match status" value="1"/>
</dbReference>
<dbReference type="InterPro" id="IPR013786">
    <property type="entry name" value="AcylCoA_DH/ox_N"/>
</dbReference>
<dbReference type="Gene3D" id="2.40.110.10">
    <property type="entry name" value="Butyryl-CoA Dehydrogenase, subunit A, domain 2"/>
    <property type="match status" value="1"/>
</dbReference>
<evidence type="ECO:0000259" key="6">
    <source>
        <dbReference type="Pfam" id="PF00441"/>
    </source>
</evidence>
<dbReference type="PANTHER" id="PTHR43884">
    <property type="entry name" value="ACYL-COA DEHYDROGENASE"/>
    <property type="match status" value="1"/>
</dbReference>
<dbReference type="CDD" id="cd00567">
    <property type="entry name" value="ACAD"/>
    <property type="match status" value="1"/>
</dbReference>
<dbReference type="PANTHER" id="PTHR43884:SF20">
    <property type="entry name" value="ACYL-COA DEHYDROGENASE FADE28"/>
    <property type="match status" value="1"/>
</dbReference>
<keyword evidence="9" id="KW-1185">Reference proteome</keyword>
<dbReference type="InterPro" id="IPR009100">
    <property type="entry name" value="AcylCoA_DH/oxidase_NM_dom_sf"/>
</dbReference>
<keyword evidence="5" id="KW-0560">Oxidoreductase</keyword>
<evidence type="ECO:0000256" key="4">
    <source>
        <dbReference type="ARBA" id="ARBA00022827"/>
    </source>
</evidence>
<dbReference type="InterPro" id="IPR046373">
    <property type="entry name" value="Acyl-CoA_Oxase/DH_mid-dom_sf"/>
</dbReference>
<dbReference type="RefSeq" id="WP_089251890.1">
    <property type="nucleotide sequence ID" value="NZ_FZOW01000023.1"/>
</dbReference>
<protein>
    <submittedName>
        <fullName evidence="8">Acyl-CoA dehydrogenase</fullName>
    </submittedName>
</protein>
<evidence type="ECO:0000256" key="3">
    <source>
        <dbReference type="ARBA" id="ARBA00022630"/>
    </source>
</evidence>
<feature type="domain" description="Acyl-CoA dehydrogenase/oxidase N-terminal" evidence="7">
    <location>
        <begin position="25"/>
        <end position="100"/>
    </location>
</feature>
<proteinExistence type="inferred from homology"/>
<dbReference type="GO" id="GO:0050660">
    <property type="term" value="F:flavin adenine dinucleotide binding"/>
    <property type="evidence" value="ECO:0007669"/>
    <property type="project" value="InterPro"/>
</dbReference>
<dbReference type="SUPFAM" id="SSF56645">
    <property type="entry name" value="Acyl-CoA dehydrogenase NM domain-like"/>
    <property type="match status" value="1"/>
</dbReference>
<evidence type="ECO:0000313" key="8">
    <source>
        <dbReference type="EMBL" id="SNT46845.1"/>
    </source>
</evidence>
<name>A0A239MW39_9NOCA</name>
<dbReference type="InterPro" id="IPR036250">
    <property type="entry name" value="AcylCo_DH-like_C"/>
</dbReference>
<dbReference type="Gene3D" id="1.10.540.10">
    <property type="entry name" value="Acyl-CoA dehydrogenase/oxidase, N-terminal domain"/>
    <property type="match status" value="1"/>
</dbReference>
<dbReference type="EMBL" id="FZOW01000023">
    <property type="protein sequence ID" value="SNT46845.1"/>
    <property type="molecule type" value="Genomic_DNA"/>
</dbReference>
<evidence type="ECO:0000313" key="9">
    <source>
        <dbReference type="Proteomes" id="UP000198327"/>
    </source>
</evidence>
<dbReference type="AlphaFoldDB" id="A0A239MW39"/>
<evidence type="ECO:0000259" key="7">
    <source>
        <dbReference type="Pfam" id="PF02771"/>
    </source>
</evidence>
<organism evidence="8 9">
    <name type="scientific">Rhodococcoides kyotonense</name>
    <dbReference type="NCBI Taxonomy" id="398843"/>
    <lineage>
        <taxon>Bacteria</taxon>
        <taxon>Bacillati</taxon>
        <taxon>Actinomycetota</taxon>
        <taxon>Actinomycetes</taxon>
        <taxon>Mycobacteriales</taxon>
        <taxon>Nocardiaceae</taxon>
        <taxon>Rhodococcoides</taxon>
    </lineage>
</organism>
<comment type="similarity">
    <text evidence="2">Belongs to the acyl-CoA dehydrogenase family.</text>
</comment>
<evidence type="ECO:0000256" key="5">
    <source>
        <dbReference type="ARBA" id="ARBA00023002"/>
    </source>
</evidence>
<reference evidence="9" key="1">
    <citation type="submission" date="2017-06" db="EMBL/GenBank/DDBJ databases">
        <authorList>
            <person name="Varghese N."/>
            <person name="Submissions S."/>
        </authorList>
    </citation>
    <scope>NUCLEOTIDE SEQUENCE [LARGE SCALE GENOMIC DNA]</scope>
    <source>
        <strain evidence="9">JCM 23211</strain>
    </source>
</reference>
<sequence>MTLETTAEQNEIRDSLRGVLARSGDAWGSLVDLGMTEIPFPESVGGAGYGAKDLSVVIAELGRAMTTAPYLSSVVLAGSTLVQCASERALAQHVPAIASGSKTAALVAGYPFGASGIDARADGEELTLNGRQDVVVDGADADVLVVVARGPDGPELAVIDGRAAGVAREPLEALDFTRPLAAVELRDVRAARAGRDDLAQRLERAQAVAVVAVASEQVGAARACLEMSVEYAKARKQFGRAIGSFQSIKHRLSDMSIAIELAEAAVLDAANAADDRDTAQLCTAASMARVLASRASVFAAEEAIQIHGGIGFTWEHPLHTYFRRAKSNELLFGTVESHLEAVAAAL</sequence>
<dbReference type="GO" id="GO:0003995">
    <property type="term" value="F:acyl-CoA dehydrogenase activity"/>
    <property type="evidence" value="ECO:0007669"/>
    <property type="project" value="TreeGrafter"/>
</dbReference>
<evidence type="ECO:0000256" key="1">
    <source>
        <dbReference type="ARBA" id="ARBA00001974"/>
    </source>
</evidence>
<evidence type="ECO:0000256" key="2">
    <source>
        <dbReference type="ARBA" id="ARBA00009347"/>
    </source>
</evidence>
<dbReference type="Pfam" id="PF02771">
    <property type="entry name" value="Acyl-CoA_dh_N"/>
    <property type="match status" value="1"/>
</dbReference>
<dbReference type="Gene3D" id="1.20.140.10">
    <property type="entry name" value="Butyryl-CoA Dehydrogenase, subunit A, domain 3"/>
    <property type="match status" value="1"/>
</dbReference>
<feature type="domain" description="Acyl-CoA dehydrogenase/oxidase C-terminal" evidence="6">
    <location>
        <begin position="211"/>
        <end position="346"/>
    </location>
</feature>